<accession>A0A1M5T6H0</accession>
<dbReference type="InterPro" id="IPR009875">
    <property type="entry name" value="PilZ_domain"/>
</dbReference>
<dbReference type="RefSeq" id="WP_079603610.1">
    <property type="nucleotide sequence ID" value="NZ_LT670817.1"/>
</dbReference>
<evidence type="ECO:0000259" key="1">
    <source>
        <dbReference type="Pfam" id="PF07238"/>
    </source>
</evidence>
<dbReference type="AlphaFoldDB" id="A0A1M5T6H0"/>
<evidence type="ECO:0000313" key="2">
    <source>
        <dbReference type="EMBL" id="SHH46306.1"/>
    </source>
</evidence>
<gene>
    <name evidence="2" type="ORF">SAMN05443248_4885</name>
</gene>
<feature type="domain" description="PilZ" evidence="1">
    <location>
        <begin position="3"/>
        <end position="85"/>
    </location>
</feature>
<protein>
    <submittedName>
        <fullName evidence="2">PilZ domain-containing protein</fullName>
    </submittedName>
</protein>
<dbReference type="Pfam" id="PF07238">
    <property type="entry name" value="PilZ"/>
    <property type="match status" value="1"/>
</dbReference>
<dbReference type="Gene3D" id="2.40.10.220">
    <property type="entry name" value="predicted glycosyltransferase like domains"/>
    <property type="match status" value="1"/>
</dbReference>
<dbReference type="SUPFAM" id="SSF141371">
    <property type="entry name" value="PilZ domain-like"/>
    <property type="match status" value="1"/>
</dbReference>
<dbReference type="GO" id="GO:0035438">
    <property type="term" value="F:cyclic-di-GMP binding"/>
    <property type="evidence" value="ECO:0007669"/>
    <property type="project" value="InterPro"/>
</dbReference>
<dbReference type="Proteomes" id="UP000189796">
    <property type="component" value="Chromosome I"/>
</dbReference>
<dbReference type="EMBL" id="LT670817">
    <property type="protein sequence ID" value="SHH46306.1"/>
    <property type="molecule type" value="Genomic_DNA"/>
</dbReference>
<dbReference type="OrthoDB" id="7210926at2"/>
<proteinExistence type="predicted"/>
<reference evidence="2 3" key="1">
    <citation type="submission" date="2016-11" db="EMBL/GenBank/DDBJ databases">
        <authorList>
            <person name="Jaros S."/>
            <person name="Januszkiewicz K."/>
            <person name="Wedrychowicz H."/>
        </authorList>
    </citation>
    <scope>NUCLEOTIDE SEQUENCE [LARGE SCALE GENOMIC DNA]</scope>
    <source>
        <strain evidence="2 3">GAS138</strain>
    </source>
</reference>
<name>A0A1M5T6H0_9BRAD</name>
<evidence type="ECO:0000313" key="3">
    <source>
        <dbReference type="Proteomes" id="UP000189796"/>
    </source>
</evidence>
<organism evidence="2 3">
    <name type="scientific">Bradyrhizobium erythrophlei</name>
    <dbReference type="NCBI Taxonomy" id="1437360"/>
    <lineage>
        <taxon>Bacteria</taxon>
        <taxon>Pseudomonadati</taxon>
        <taxon>Pseudomonadota</taxon>
        <taxon>Alphaproteobacteria</taxon>
        <taxon>Hyphomicrobiales</taxon>
        <taxon>Nitrobacteraceae</taxon>
        <taxon>Bradyrhizobium</taxon>
    </lineage>
</organism>
<sequence length="118" mass="13470">MIERRRSARARVIYGGVIAYNGRQSTVDCVIRNFSPDGAKVEFHNPALLPDVVELLIAKKNRAFPAKISWRQASEAGLTFRPVETDIPISLDWARRLRVCESERRELQARIAQLLSEH</sequence>